<organism evidence="4">
    <name type="scientific">Cacopsylla melanoneura</name>
    <dbReference type="NCBI Taxonomy" id="428564"/>
    <lineage>
        <taxon>Eukaryota</taxon>
        <taxon>Metazoa</taxon>
        <taxon>Ecdysozoa</taxon>
        <taxon>Arthropoda</taxon>
        <taxon>Hexapoda</taxon>
        <taxon>Insecta</taxon>
        <taxon>Pterygota</taxon>
        <taxon>Neoptera</taxon>
        <taxon>Paraneoptera</taxon>
        <taxon>Hemiptera</taxon>
        <taxon>Sternorrhyncha</taxon>
        <taxon>Psylloidea</taxon>
        <taxon>Psyllidae</taxon>
        <taxon>Psyllinae</taxon>
        <taxon>Cacopsylla</taxon>
    </lineage>
</organism>
<protein>
    <submittedName>
        <fullName evidence="4">Coiled-coil domain-containing protein 112</fullName>
    </submittedName>
</protein>
<dbReference type="PANTHER" id="PTHR21549">
    <property type="entry name" value="MUTATED IN BLADDER CANCER 1"/>
    <property type="match status" value="1"/>
</dbReference>
<feature type="compositionally biased region" description="Polar residues" evidence="3">
    <location>
        <begin position="237"/>
        <end position="256"/>
    </location>
</feature>
<sequence length="449" mass="53102">MNSSLLLFKDHTPQFKSLSKTEQDDIENQCKSLRTLRESFTQDLVKNLKKIDENFQELRQAISIDIQNVGLHYFKDIIKALNDCLDRNDNNFNLKQKELADSEKQLANELERIGQNIFDVRIGRTNWLKTPRKYKPLDTHHINLPESISLFDDFLLKSGGHSGGWRPEDHQLFLLLKSKHKTEQVVELLHQKCPDITKDVVLEHDEWYEKYTKLLQDKKLAVQKWKQSKKSGQSLSVGNINEIMSRSDTPSSNPSTGRIGKYKRMNGEVKKQIAEWKLAKSLRTKEEQEKSKQEQEKKLELERGKKEMKMFEKHKIAEYINAKIIAQYEEKEELKNIKEEEKRNKSRKANIMIQVYRKQDEKRVQEKLERKKESVLKQLKTIERLKRVKSEVKVRRDPGRVYKQTSGWKNKVCSEQDEKGANVIFINHVPHLKVPEWRQDVKFQDQITL</sequence>
<dbReference type="EMBL" id="HBUF01343407">
    <property type="protein sequence ID" value="CAG6706621.1"/>
    <property type="molecule type" value="Transcribed_RNA"/>
</dbReference>
<name>A0A8D8UL56_9HEMI</name>
<feature type="coiled-coil region" evidence="2">
    <location>
        <begin position="278"/>
        <end position="385"/>
    </location>
</feature>
<evidence type="ECO:0000256" key="1">
    <source>
        <dbReference type="ARBA" id="ARBA00023054"/>
    </source>
</evidence>
<evidence type="ECO:0000256" key="2">
    <source>
        <dbReference type="SAM" id="Coils"/>
    </source>
</evidence>
<dbReference type="AlphaFoldDB" id="A0A8D8UL56"/>
<dbReference type="EMBL" id="HBUF01343409">
    <property type="protein sequence ID" value="CAG6706627.1"/>
    <property type="molecule type" value="Transcribed_RNA"/>
</dbReference>
<evidence type="ECO:0000313" key="4">
    <source>
        <dbReference type="EMBL" id="CAG6706627.1"/>
    </source>
</evidence>
<reference evidence="4" key="1">
    <citation type="submission" date="2021-05" db="EMBL/GenBank/DDBJ databases">
        <authorList>
            <person name="Alioto T."/>
            <person name="Alioto T."/>
            <person name="Gomez Garrido J."/>
        </authorList>
    </citation>
    <scope>NUCLEOTIDE SEQUENCE</scope>
</reference>
<dbReference type="PANTHER" id="PTHR21549:SF0">
    <property type="entry name" value="COILED-COIL DOMAIN-CONTAINING PROTEIN 112"/>
    <property type="match status" value="1"/>
</dbReference>
<evidence type="ECO:0000256" key="3">
    <source>
        <dbReference type="SAM" id="MobiDB-lite"/>
    </source>
</evidence>
<feature type="region of interest" description="Disordered" evidence="3">
    <location>
        <begin position="236"/>
        <end position="261"/>
    </location>
</feature>
<keyword evidence="1 2" id="KW-0175">Coiled coil</keyword>
<dbReference type="EMBL" id="HBUF01343408">
    <property type="protein sequence ID" value="CAG6706624.1"/>
    <property type="molecule type" value="Transcribed_RNA"/>
</dbReference>
<dbReference type="InterPro" id="IPR039902">
    <property type="entry name" value="CCDC148/CCDC112"/>
</dbReference>
<proteinExistence type="predicted"/>
<accession>A0A8D8UL56</accession>